<name>A0ABY7EPQ2_MYAAR</name>
<dbReference type="EMBL" id="CP111018">
    <property type="protein sequence ID" value="WAR11230.1"/>
    <property type="molecule type" value="Genomic_DNA"/>
</dbReference>
<dbReference type="Proteomes" id="UP001164746">
    <property type="component" value="Chromosome 7"/>
</dbReference>
<organism evidence="1 2">
    <name type="scientific">Mya arenaria</name>
    <name type="common">Soft-shell clam</name>
    <dbReference type="NCBI Taxonomy" id="6604"/>
    <lineage>
        <taxon>Eukaryota</taxon>
        <taxon>Metazoa</taxon>
        <taxon>Spiralia</taxon>
        <taxon>Lophotrochozoa</taxon>
        <taxon>Mollusca</taxon>
        <taxon>Bivalvia</taxon>
        <taxon>Autobranchia</taxon>
        <taxon>Heteroconchia</taxon>
        <taxon>Euheterodonta</taxon>
        <taxon>Imparidentia</taxon>
        <taxon>Neoheterodontei</taxon>
        <taxon>Myida</taxon>
        <taxon>Myoidea</taxon>
        <taxon>Myidae</taxon>
        <taxon>Mya</taxon>
    </lineage>
</organism>
<evidence type="ECO:0000313" key="1">
    <source>
        <dbReference type="EMBL" id="WAR11230.1"/>
    </source>
</evidence>
<sequence length="227" mass="26517">MEHGRKYCVIVIDDIFFIVLELRSEQQFNGRFKYVGFQTSDRSDNTAVLKVYTSKKRGMKKIAACNVIIQDKVHYQGREDNYLSLSETVAEKKTRSDNECFRKNKSTHDKLVIPVVMKYRKACFMCFSINDSQRSEVVLELCSSRTAPERIEQRIRGIQVDYVRSDAYMFEVYSYVRRRIDEAIELCRDDNSSSDFCSENILIIFSDDKSTSGNNFYEGVTDIERIN</sequence>
<accession>A0ABY7EPQ2</accession>
<keyword evidence="2" id="KW-1185">Reference proteome</keyword>
<evidence type="ECO:0000313" key="2">
    <source>
        <dbReference type="Proteomes" id="UP001164746"/>
    </source>
</evidence>
<proteinExistence type="predicted"/>
<gene>
    <name evidence="1" type="ORF">MAR_036306</name>
</gene>
<protein>
    <submittedName>
        <fullName evidence="1">Uncharacterized protein</fullName>
    </submittedName>
</protein>
<reference evidence="1" key="1">
    <citation type="submission" date="2022-11" db="EMBL/GenBank/DDBJ databases">
        <title>Centuries of genome instability and evolution in soft-shell clam transmissible cancer (bioRxiv).</title>
        <authorList>
            <person name="Hart S.F.M."/>
            <person name="Yonemitsu M.A."/>
            <person name="Giersch R.M."/>
            <person name="Beal B.F."/>
            <person name="Arriagada G."/>
            <person name="Davis B.W."/>
            <person name="Ostrander E.A."/>
            <person name="Goff S.P."/>
            <person name="Metzger M.J."/>
        </authorList>
    </citation>
    <scope>NUCLEOTIDE SEQUENCE</scope>
    <source>
        <strain evidence="1">MELC-2E11</strain>
        <tissue evidence="1">Siphon/mantle</tissue>
    </source>
</reference>